<reference evidence="2 3" key="1">
    <citation type="submission" date="2019-01" db="EMBL/GenBank/DDBJ databases">
        <authorList>
            <person name="Deng T."/>
        </authorList>
    </citation>
    <scope>NUCLEOTIDE SEQUENCE [LARGE SCALE GENOMIC DNA]</scope>
    <source>
        <strain evidence="2 3">F8825</strain>
    </source>
</reference>
<feature type="compositionally biased region" description="Polar residues" evidence="1">
    <location>
        <begin position="80"/>
        <end position="95"/>
    </location>
</feature>
<name>A0A4Q2T0D1_9HYPH</name>
<proteinExistence type="predicted"/>
<evidence type="ECO:0000313" key="3">
    <source>
        <dbReference type="Proteomes" id="UP000291088"/>
    </source>
</evidence>
<accession>A0A4Q2T0D1</accession>
<organism evidence="2 3">
    <name type="scientific">Ciceribacter ferrooxidans</name>
    <dbReference type="NCBI Taxonomy" id="2509717"/>
    <lineage>
        <taxon>Bacteria</taxon>
        <taxon>Pseudomonadati</taxon>
        <taxon>Pseudomonadota</taxon>
        <taxon>Alphaproteobacteria</taxon>
        <taxon>Hyphomicrobiales</taxon>
        <taxon>Rhizobiaceae</taxon>
        <taxon>Ciceribacter</taxon>
    </lineage>
</organism>
<feature type="compositionally biased region" description="Low complexity" evidence="1">
    <location>
        <begin position="11"/>
        <end position="24"/>
    </location>
</feature>
<feature type="compositionally biased region" description="Low complexity" evidence="1">
    <location>
        <begin position="38"/>
        <end position="51"/>
    </location>
</feature>
<feature type="region of interest" description="Disordered" evidence="1">
    <location>
        <begin position="1"/>
        <end position="148"/>
    </location>
</feature>
<keyword evidence="3" id="KW-1185">Reference proteome</keyword>
<gene>
    <name evidence="2" type="ORF">EUU22_20015</name>
</gene>
<sequence length="148" mass="15328">MTDPDRGLRPSSEGASAESRSGEATLRRGKAKTNAPKVSGAAVVAGEGQAATSAPAGRSATNQAHEPVRKRKRRRRGRSGQAQTVDLPHSANTDKTAAPAAEADHPHSGKPGKKRRRNRNRRSLQGRPLASGKPATVQPASPAPAAAP</sequence>
<comment type="caution">
    <text evidence="2">The sequence shown here is derived from an EMBL/GenBank/DDBJ whole genome shotgun (WGS) entry which is preliminary data.</text>
</comment>
<protein>
    <submittedName>
        <fullName evidence="2">Exopolyphosphatase</fullName>
    </submittedName>
</protein>
<dbReference type="AlphaFoldDB" id="A0A4Q2T0D1"/>
<feature type="compositionally biased region" description="Basic residues" evidence="1">
    <location>
        <begin position="68"/>
        <end position="78"/>
    </location>
</feature>
<dbReference type="Proteomes" id="UP000291088">
    <property type="component" value="Unassembled WGS sequence"/>
</dbReference>
<dbReference type="EMBL" id="SDVB01000253">
    <property type="protein sequence ID" value="RYC10340.1"/>
    <property type="molecule type" value="Genomic_DNA"/>
</dbReference>
<feature type="compositionally biased region" description="Basic residues" evidence="1">
    <location>
        <begin position="108"/>
        <end position="124"/>
    </location>
</feature>
<evidence type="ECO:0000313" key="2">
    <source>
        <dbReference type="EMBL" id="RYC10340.1"/>
    </source>
</evidence>
<evidence type="ECO:0000256" key="1">
    <source>
        <dbReference type="SAM" id="MobiDB-lite"/>
    </source>
</evidence>
<feature type="non-terminal residue" evidence="2">
    <location>
        <position position="148"/>
    </location>
</feature>